<feature type="region of interest" description="Disordered" evidence="6">
    <location>
        <begin position="52"/>
        <end position="74"/>
    </location>
</feature>
<reference evidence="9" key="1">
    <citation type="submission" date="2025-08" db="UniProtKB">
        <authorList>
            <consortium name="RefSeq"/>
        </authorList>
    </citation>
    <scope>IDENTIFICATION</scope>
</reference>
<feature type="domain" description="Phospholipid/glycerol acyltransferase" evidence="7">
    <location>
        <begin position="263"/>
        <end position="395"/>
    </location>
</feature>
<evidence type="ECO:0000313" key="8">
    <source>
        <dbReference type="Proteomes" id="UP000695022"/>
    </source>
</evidence>
<evidence type="ECO:0000256" key="6">
    <source>
        <dbReference type="SAM" id="MobiDB-lite"/>
    </source>
</evidence>
<name>A0ABM1EL44_PRICU</name>
<dbReference type="Proteomes" id="UP000695022">
    <property type="component" value="Unplaced"/>
</dbReference>
<comment type="similarity">
    <text evidence="2">Belongs to the GPAT/DAPAT family.</text>
</comment>
<dbReference type="PANTHER" id="PTHR12563">
    <property type="entry name" value="GLYCEROL-3-PHOSPHATE ACYLTRANSFERASE"/>
    <property type="match status" value="1"/>
</dbReference>
<keyword evidence="4" id="KW-0472">Membrane</keyword>
<organism evidence="8 9">
    <name type="scientific">Priapulus caudatus</name>
    <name type="common">Priapulid worm</name>
    <dbReference type="NCBI Taxonomy" id="37621"/>
    <lineage>
        <taxon>Eukaryota</taxon>
        <taxon>Metazoa</taxon>
        <taxon>Ecdysozoa</taxon>
        <taxon>Scalidophora</taxon>
        <taxon>Priapulida</taxon>
        <taxon>Priapulimorpha</taxon>
        <taxon>Priapulimorphida</taxon>
        <taxon>Priapulidae</taxon>
        <taxon>Priapulus</taxon>
    </lineage>
</organism>
<dbReference type="PANTHER" id="PTHR12563:SF23">
    <property type="entry name" value="BCDNA.GH07066"/>
    <property type="match status" value="1"/>
</dbReference>
<dbReference type="RefSeq" id="XP_014672915.1">
    <property type="nucleotide sequence ID" value="XM_014817429.1"/>
</dbReference>
<keyword evidence="8" id="KW-1185">Reference proteome</keyword>
<keyword evidence="3" id="KW-0808">Transferase</keyword>
<evidence type="ECO:0000256" key="2">
    <source>
        <dbReference type="ARBA" id="ARBA00007937"/>
    </source>
</evidence>
<evidence type="ECO:0000313" key="9">
    <source>
        <dbReference type="RefSeq" id="XP_014672915.1"/>
    </source>
</evidence>
<evidence type="ECO:0000256" key="5">
    <source>
        <dbReference type="ARBA" id="ARBA00023315"/>
    </source>
</evidence>
<evidence type="ECO:0000256" key="1">
    <source>
        <dbReference type="ARBA" id="ARBA00004370"/>
    </source>
</evidence>
<evidence type="ECO:0000256" key="4">
    <source>
        <dbReference type="ARBA" id="ARBA00023136"/>
    </source>
</evidence>
<accession>A0ABM1EL44</accession>
<dbReference type="InterPro" id="IPR022284">
    <property type="entry name" value="GPAT/DHAPAT"/>
</dbReference>
<protein>
    <submittedName>
        <fullName evidence="9">Glycerol-3-phosphate acyltransferase 1, mitochondrial-like isoform X1</fullName>
    </submittedName>
</protein>
<keyword evidence="5" id="KW-0012">Acyltransferase</keyword>
<dbReference type="InterPro" id="IPR045520">
    <property type="entry name" value="GPAT/DHAPAT_C"/>
</dbReference>
<dbReference type="GeneID" id="106813319"/>
<dbReference type="SUPFAM" id="SSF69593">
    <property type="entry name" value="Glycerol-3-phosphate (1)-acyltransferase"/>
    <property type="match status" value="1"/>
</dbReference>
<proteinExistence type="inferred from homology"/>
<dbReference type="Pfam" id="PF01553">
    <property type="entry name" value="Acyltransferase"/>
    <property type="match status" value="1"/>
</dbReference>
<comment type="subcellular location">
    <subcellularLocation>
        <location evidence="1">Membrane</location>
    </subcellularLocation>
</comment>
<evidence type="ECO:0000259" key="7">
    <source>
        <dbReference type="SMART" id="SM00563"/>
    </source>
</evidence>
<dbReference type="SMART" id="SM00563">
    <property type="entry name" value="PlsC"/>
    <property type="match status" value="1"/>
</dbReference>
<dbReference type="Pfam" id="PF19277">
    <property type="entry name" value="GPAT_C"/>
    <property type="match status" value="1"/>
</dbReference>
<sequence length="872" mass="98415">MSSERRTHDFGQELKISRQNMSAELLQNLNSVYDKWEKKAQPYGLRNSVVKQIQDRARRPSQRPGSYMSDRHNGFTGPSMTLGRRLGQFKVAPTTCDAGGKYRPFMGLCCNVCVPLSRNNFFDKLTADMDLKNNLIVSTQNRNCGYLTRKLCYATFSLQRKCSHRYPKLNKTVLENERVLEAIHYAACEDDNEIKTSHASAVKTHKKRAKEVLTKMAAAISSAWIRLTGWVLLRVFNHMLDSIQVHQGQMEMVKKAAKSNIPVIFLPLHKSHLDYLLLTFILFLHDIKAPHVAAGDNLSIPVFRYILRSLGGFFIKRKLDPHYGKKDIVYRALLHTYMAELLRRGQYVEFFIEGGRTRSGKAGAPKAGLMSVVIDTFIDGTVTDAYLIPVSITYEKVLDGEFIRENMGSKKVPETFWGAVKAIWRVLKTNYGHVRVTFCQPFSLQEYVQSVQTSSGRGFLTDGGMGLKDPSESSLYGTDVVEEDQRQLVTNVATHVVHAAVHASAVMSTNLLAFLLLVNYRKGVSMKELVRSFDWVKEEVLFLDRDLGFSGETTAVIAHALSILDNHLVNKASSVQCEQTNNNIENWRLSPNLSLPDVFGLTYYANSVTSVFLIESVIVNAVLALSREQCSYIKEDSVVLPKQRLIRMATQLCSLLQFEFIFTPPCTSLQTQLLDGLDRLVASEVLSEELVVKSRHADEAWTGNSGFCWDSSSDEDDDANTVATKDALDDRIILKMASNGGQAKLHFLENVLQSLIETYCIAAAALPHLLGTTMTENNFQQRLQKLAIERVERGQTSYPESVSMDTLRNCTRLFEKQNVIALYYLDTQRMLELDVMYDTEVALAEYLHVIELFRSSRSNYKVCSDTDVTARS</sequence>
<gene>
    <name evidence="9" type="primary">LOC106813319</name>
</gene>
<evidence type="ECO:0000256" key="3">
    <source>
        <dbReference type="ARBA" id="ARBA00022679"/>
    </source>
</evidence>
<dbReference type="InterPro" id="IPR041728">
    <property type="entry name" value="GPAT/DHAPAT_LPLAT"/>
</dbReference>
<dbReference type="InterPro" id="IPR002123">
    <property type="entry name" value="Plipid/glycerol_acylTrfase"/>
</dbReference>
<dbReference type="CDD" id="cd07993">
    <property type="entry name" value="LPLAT_DHAPAT-like"/>
    <property type="match status" value="1"/>
</dbReference>